<dbReference type="Proteomes" id="UP001165293">
    <property type="component" value="Unassembled WGS sequence"/>
</dbReference>
<gene>
    <name evidence="1" type="ORF">LK996_11625</name>
</gene>
<evidence type="ECO:0000313" key="2">
    <source>
        <dbReference type="Proteomes" id="UP001165293"/>
    </source>
</evidence>
<organism evidence="1 2">
    <name type="scientific">Noviluteimonas lactosilytica</name>
    <dbReference type="NCBI Taxonomy" id="2888523"/>
    <lineage>
        <taxon>Bacteria</taxon>
        <taxon>Pseudomonadati</taxon>
        <taxon>Pseudomonadota</taxon>
        <taxon>Gammaproteobacteria</taxon>
        <taxon>Lysobacterales</taxon>
        <taxon>Lysobacteraceae</taxon>
        <taxon>Noviluteimonas</taxon>
    </lineage>
</organism>
<proteinExistence type="predicted"/>
<comment type="caution">
    <text evidence="1">The sequence shown here is derived from an EMBL/GenBank/DDBJ whole genome shotgun (WGS) entry which is preliminary data.</text>
</comment>
<protein>
    <recommendedName>
        <fullName evidence="3">7-cyano-7-deazaguanine synthase</fullName>
    </recommendedName>
</protein>
<evidence type="ECO:0008006" key="3">
    <source>
        <dbReference type="Google" id="ProtNLM"/>
    </source>
</evidence>
<dbReference type="SUPFAM" id="SSF52402">
    <property type="entry name" value="Adenine nucleotide alpha hydrolases-like"/>
    <property type="match status" value="1"/>
</dbReference>
<accession>A0ABS8JJP6</accession>
<dbReference type="InterPro" id="IPR014729">
    <property type="entry name" value="Rossmann-like_a/b/a_fold"/>
</dbReference>
<evidence type="ECO:0000313" key="1">
    <source>
        <dbReference type="EMBL" id="MCC8363720.1"/>
    </source>
</evidence>
<dbReference type="EMBL" id="JAJGAK010000002">
    <property type="protein sequence ID" value="MCC8363720.1"/>
    <property type="molecule type" value="Genomic_DNA"/>
</dbReference>
<name>A0ABS8JJP6_9GAMM</name>
<keyword evidence="2" id="KW-1185">Reference proteome</keyword>
<dbReference type="Gene3D" id="3.40.50.620">
    <property type="entry name" value="HUPs"/>
    <property type="match status" value="1"/>
</dbReference>
<sequence>MEGKPVQLMWTGGWDSTFQLLRLLLVHGCPVEPVYLIDEKRGSLAVELKTMDRLRELLAERYPHTRTMLRPTLFTKITDLLPDTEIEHAYQRVVRIHPIGTQYGWMARFCRQRGFSNLEIGAEYTYHGAGALLTDLFVEATSWSGYTTYVLPETEDPDLRLLFGHYNFPLARTTKFQMRREAELRNWMPLMTETWFCHSPVNMKPCGTCNPCQSAITEGFGWRIPRSRRMVAGLHRATVGPVKKTAKRIVQKFRGTYLTPPSATQS</sequence>
<reference evidence="1" key="1">
    <citation type="submission" date="2021-10" db="EMBL/GenBank/DDBJ databases">
        <authorList>
            <person name="Lyu M."/>
            <person name="Wang X."/>
            <person name="Meng X."/>
            <person name="Xu K."/>
        </authorList>
    </citation>
    <scope>NUCLEOTIDE SEQUENCE</scope>
    <source>
        <strain evidence="1">A6</strain>
    </source>
</reference>
<dbReference type="RefSeq" id="WP_230527407.1">
    <property type="nucleotide sequence ID" value="NZ_JAJGAK010000002.1"/>
</dbReference>